<dbReference type="InterPro" id="IPR018520">
    <property type="entry name" value="UPP_synth-like_CS"/>
</dbReference>
<dbReference type="InterPro" id="IPR036424">
    <property type="entry name" value="UPP_synth-like_sf"/>
</dbReference>
<dbReference type="Pfam" id="PF01255">
    <property type="entry name" value="Prenyltransf"/>
    <property type="match status" value="1"/>
</dbReference>
<protein>
    <recommendedName>
        <fullName evidence="2">Isoprenyl transferase</fullName>
        <ecNumber evidence="2">2.5.1.-</ecNumber>
    </recommendedName>
</protein>
<evidence type="ECO:0000313" key="3">
    <source>
        <dbReference type="EMBL" id="MBB2174471.1"/>
    </source>
</evidence>
<feature type="binding site" evidence="2">
    <location>
        <position position="55"/>
    </location>
    <ligand>
        <name>substrate</name>
    </ligand>
</feature>
<feature type="binding site" evidence="2">
    <location>
        <begin position="212"/>
        <end position="214"/>
    </location>
    <ligand>
        <name>substrate</name>
    </ligand>
</feature>
<comment type="caution">
    <text evidence="3">The sequence shown here is derived from an EMBL/GenBank/DDBJ whole genome shotgun (WGS) entry which is preliminary data.</text>
</comment>
<comment type="function">
    <text evidence="2">Catalyzes the condensation of isopentenyl diphosphate (IPP) with allylic pyrophosphates generating different type of terpenoids.</text>
</comment>
<dbReference type="HAMAP" id="MF_01139">
    <property type="entry name" value="ISPT"/>
    <property type="match status" value="1"/>
</dbReference>
<name>A0A7W4J4I7_9PROT</name>
<feature type="binding site" evidence="2">
    <location>
        <position position="206"/>
    </location>
    <ligand>
        <name>substrate</name>
    </ligand>
</feature>
<feature type="binding site" evidence="2">
    <location>
        <begin position="83"/>
        <end position="85"/>
    </location>
    <ligand>
        <name>substrate</name>
    </ligand>
</feature>
<evidence type="ECO:0000313" key="4">
    <source>
        <dbReference type="Proteomes" id="UP000561066"/>
    </source>
</evidence>
<feature type="binding site" evidence="2">
    <location>
        <position position="43"/>
    </location>
    <ligand>
        <name>substrate</name>
    </ligand>
</feature>
<keyword evidence="1 2" id="KW-0808">Transferase</keyword>
<feature type="binding site" evidence="2">
    <location>
        <position position="225"/>
    </location>
    <ligand>
        <name>Mg(2+)</name>
        <dbReference type="ChEBI" id="CHEBI:18420"/>
    </ligand>
</feature>
<dbReference type="NCBIfam" id="TIGR00055">
    <property type="entry name" value="uppS"/>
    <property type="match status" value="1"/>
</dbReference>
<dbReference type="InterPro" id="IPR001441">
    <property type="entry name" value="UPP_synth-like"/>
</dbReference>
<dbReference type="GO" id="GO:0016094">
    <property type="term" value="P:polyprenol biosynthetic process"/>
    <property type="evidence" value="ECO:0007669"/>
    <property type="project" value="TreeGrafter"/>
</dbReference>
<evidence type="ECO:0000256" key="1">
    <source>
        <dbReference type="ARBA" id="ARBA00022679"/>
    </source>
</evidence>
<dbReference type="Proteomes" id="UP000561066">
    <property type="component" value="Unassembled WGS sequence"/>
</dbReference>
<keyword evidence="4" id="KW-1185">Reference proteome</keyword>
<evidence type="ECO:0000256" key="2">
    <source>
        <dbReference type="HAMAP-Rule" id="MF_01139"/>
    </source>
</evidence>
<keyword evidence="2" id="KW-0479">Metal-binding</keyword>
<dbReference type="EMBL" id="JABEQH010000001">
    <property type="protein sequence ID" value="MBB2174471.1"/>
    <property type="molecule type" value="Genomic_DNA"/>
</dbReference>
<dbReference type="AlphaFoldDB" id="A0A7W4J4I7"/>
<dbReference type="EC" id="2.5.1.-" evidence="2"/>
<sequence length="261" mass="28830">MTGGDVPAPNSVTGPTVADLDRTRVVRVAPAHVAVIMDGNGRWAAARGLPRVAGHRAGAEAVRRCIRAAITRGVGCLTLYAFSSENWRRTPDEVADLTALLRYYLRHKVSELCREGVRIRVIGDLSRFDPDVRDEARRAEDLTAANTKLTLVLALSYGGRADIVQAAMRVAQAARSGAIEPGELDEALFSRFLLTADIPDPDLIIRTSGECRLSNFLLWQSAYAELIFIETLWPDFDERHFDAALETFARRERRFGARPAV</sequence>
<feature type="active site" description="Proton acceptor" evidence="2">
    <location>
        <position position="86"/>
    </location>
</feature>
<dbReference type="PROSITE" id="PS01066">
    <property type="entry name" value="UPP_SYNTHASE"/>
    <property type="match status" value="1"/>
</dbReference>
<dbReference type="FunFam" id="3.40.1180.10:FF:000001">
    <property type="entry name" value="(2E,6E)-farnesyl-diphosphate-specific ditrans,polycis-undecaprenyl-diphosphate synthase"/>
    <property type="match status" value="1"/>
</dbReference>
<dbReference type="CDD" id="cd00475">
    <property type="entry name" value="Cis_IPPS"/>
    <property type="match status" value="1"/>
</dbReference>
<feature type="binding site" evidence="2">
    <location>
        <begin position="39"/>
        <end position="42"/>
    </location>
    <ligand>
        <name>substrate</name>
    </ligand>
</feature>
<gene>
    <name evidence="3" type="primary">uppS</name>
    <name evidence="3" type="ORF">HLH21_00850</name>
</gene>
<feature type="active site" evidence="2">
    <location>
        <position position="38"/>
    </location>
</feature>
<reference evidence="3 4" key="1">
    <citation type="submission" date="2020-04" db="EMBL/GenBank/DDBJ databases">
        <title>Description of novel Gluconacetobacter.</title>
        <authorList>
            <person name="Sombolestani A."/>
        </authorList>
    </citation>
    <scope>NUCLEOTIDE SEQUENCE [LARGE SCALE GENOMIC DNA]</scope>
    <source>
        <strain evidence="3 4">LMG 21312</strain>
    </source>
</reference>
<dbReference type="GO" id="GO:0000287">
    <property type="term" value="F:magnesium ion binding"/>
    <property type="evidence" value="ECO:0007669"/>
    <property type="project" value="UniProtKB-UniRule"/>
</dbReference>
<dbReference type="PANTHER" id="PTHR10291:SF0">
    <property type="entry name" value="DEHYDRODOLICHYL DIPHOSPHATE SYNTHASE 2"/>
    <property type="match status" value="1"/>
</dbReference>
<dbReference type="Gene3D" id="3.40.1180.10">
    <property type="entry name" value="Decaprenyl diphosphate synthase-like"/>
    <property type="match status" value="1"/>
</dbReference>
<proteinExistence type="inferred from homology"/>
<dbReference type="SUPFAM" id="SSF64005">
    <property type="entry name" value="Undecaprenyl diphosphate synthase"/>
    <property type="match status" value="1"/>
</dbReference>
<feature type="binding site" evidence="2">
    <location>
        <position position="87"/>
    </location>
    <ligand>
        <name>substrate</name>
    </ligand>
</feature>
<comment type="similarity">
    <text evidence="2">Belongs to the UPP synthase family.</text>
</comment>
<dbReference type="GO" id="GO:0008834">
    <property type="term" value="F:ditrans,polycis-undecaprenyl-diphosphate synthase [(2E,6E)-farnesyl-diphosphate specific] activity"/>
    <property type="evidence" value="ECO:0007669"/>
    <property type="project" value="TreeGrafter"/>
</dbReference>
<feature type="binding site" evidence="2">
    <location>
        <position position="89"/>
    </location>
    <ligand>
        <name>substrate</name>
    </ligand>
</feature>
<comment type="subunit">
    <text evidence="2">Homodimer.</text>
</comment>
<dbReference type="GO" id="GO:0005829">
    <property type="term" value="C:cytosol"/>
    <property type="evidence" value="ECO:0007669"/>
    <property type="project" value="TreeGrafter"/>
</dbReference>
<dbReference type="PANTHER" id="PTHR10291">
    <property type="entry name" value="DEHYDRODOLICHYL DIPHOSPHATE SYNTHASE FAMILY MEMBER"/>
    <property type="match status" value="1"/>
</dbReference>
<feature type="binding site" evidence="2">
    <location>
        <position position="51"/>
    </location>
    <ligand>
        <name>substrate</name>
    </ligand>
</feature>
<accession>A0A7W4J4I7</accession>
<comment type="cofactor">
    <cofactor evidence="2">
        <name>Mg(2+)</name>
        <dbReference type="ChEBI" id="CHEBI:18420"/>
    </cofactor>
    <text evidence="2">Binds 2 magnesium ions per subunit.</text>
</comment>
<keyword evidence="2" id="KW-0460">Magnesium</keyword>
<organism evidence="3 4">
    <name type="scientific">Gluconacetobacter johannae</name>
    <dbReference type="NCBI Taxonomy" id="112140"/>
    <lineage>
        <taxon>Bacteria</taxon>
        <taxon>Pseudomonadati</taxon>
        <taxon>Pseudomonadota</taxon>
        <taxon>Alphaproteobacteria</taxon>
        <taxon>Acetobacterales</taxon>
        <taxon>Acetobacteraceae</taxon>
        <taxon>Gluconacetobacter</taxon>
    </lineage>
</organism>
<feature type="binding site" evidence="2">
    <location>
        <position position="38"/>
    </location>
    <ligand>
        <name>Mg(2+)</name>
        <dbReference type="ChEBI" id="CHEBI:18420"/>
    </ligand>
</feature>